<sequence length="156" mass="17043">MQASDLPAILAIQRLCYPAHLIEPAAALQSRRQRAPGHCWVARRGGQVLGYLFSHPWQRASLPKLGQDLPALPPAPDCLFLHDLAVHPDGRGQKVAEQLLHASYRPARAAGLRHGRLVAVEGADAFWARHGYRRQSEAASGLCGYGEQAVLMDCLL</sequence>
<gene>
    <name evidence="4" type="ORF">DFR34_101160</name>
</gene>
<dbReference type="InterPro" id="IPR016181">
    <property type="entry name" value="Acyl_CoA_acyltransferase"/>
</dbReference>
<dbReference type="PROSITE" id="PS51186">
    <property type="entry name" value="GNAT"/>
    <property type="match status" value="1"/>
</dbReference>
<dbReference type="Proteomes" id="UP000247555">
    <property type="component" value="Unassembled WGS sequence"/>
</dbReference>
<accession>A0A318KVT0</accession>
<dbReference type="CDD" id="cd04301">
    <property type="entry name" value="NAT_SF"/>
    <property type="match status" value="1"/>
</dbReference>
<dbReference type="GO" id="GO:0005840">
    <property type="term" value="C:ribosome"/>
    <property type="evidence" value="ECO:0007669"/>
    <property type="project" value="UniProtKB-KW"/>
</dbReference>
<evidence type="ECO:0000259" key="3">
    <source>
        <dbReference type="PROSITE" id="PS51186"/>
    </source>
</evidence>
<keyword evidence="4" id="KW-0687">Ribonucleoprotein</keyword>
<keyword evidence="4" id="KW-0689">Ribosomal protein</keyword>
<dbReference type="InterPro" id="IPR050832">
    <property type="entry name" value="Bact_Acetyltransf"/>
</dbReference>
<evidence type="ECO:0000256" key="1">
    <source>
        <dbReference type="ARBA" id="ARBA00022679"/>
    </source>
</evidence>
<comment type="caution">
    <text evidence="4">The sequence shown here is derived from an EMBL/GenBank/DDBJ whole genome shotgun (WGS) entry which is preliminary data.</text>
</comment>
<dbReference type="Pfam" id="PF00583">
    <property type="entry name" value="Acetyltransf_1"/>
    <property type="match status" value="1"/>
</dbReference>
<dbReference type="InterPro" id="IPR000182">
    <property type="entry name" value="GNAT_dom"/>
</dbReference>
<keyword evidence="1" id="KW-0808">Transferase</keyword>
<protein>
    <submittedName>
        <fullName evidence="4">Ribosomal protein S18 acetylase RimI-like enzyme</fullName>
    </submittedName>
</protein>
<keyword evidence="2" id="KW-0012">Acyltransferase</keyword>
<dbReference type="AlphaFoldDB" id="A0A318KVT0"/>
<dbReference type="SUPFAM" id="SSF55729">
    <property type="entry name" value="Acyl-CoA N-acyltransferases (Nat)"/>
    <property type="match status" value="1"/>
</dbReference>
<feature type="domain" description="N-acetyltransferase" evidence="3">
    <location>
        <begin position="1"/>
        <end position="156"/>
    </location>
</feature>
<dbReference type="GO" id="GO:0016747">
    <property type="term" value="F:acyltransferase activity, transferring groups other than amino-acyl groups"/>
    <property type="evidence" value="ECO:0007669"/>
    <property type="project" value="InterPro"/>
</dbReference>
<name>A0A318KVT0_9NEIS</name>
<reference evidence="4 5" key="1">
    <citation type="submission" date="2018-05" db="EMBL/GenBank/DDBJ databases">
        <title>Genomic Encyclopedia of Type Strains, Phase IV (KMG-IV): sequencing the most valuable type-strain genomes for metagenomic binning, comparative biology and taxonomic classification.</title>
        <authorList>
            <person name="Goeker M."/>
        </authorList>
    </citation>
    <scope>NUCLEOTIDE SEQUENCE [LARGE SCALE GENOMIC DNA]</scope>
    <source>
        <strain evidence="4 5">DSM 29661</strain>
    </source>
</reference>
<dbReference type="EMBL" id="QJKI01000001">
    <property type="protein sequence ID" value="PXX81931.1"/>
    <property type="molecule type" value="Genomic_DNA"/>
</dbReference>
<evidence type="ECO:0000256" key="2">
    <source>
        <dbReference type="ARBA" id="ARBA00023315"/>
    </source>
</evidence>
<dbReference type="Gene3D" id="3.40.630.30">
    <property type="match status" value="1"/>
</dbReference>
<proteinExistence type="predicted"/>
<organism evidence="4 5">
    <name type="scientific">Rivihabitans pingtungensis</name>
    <dbReference type="NCBI Taxonomy" id="1054498"/>
    <lineage>
        <taxon>Bacteria</taxon>
        <taxon>Pseudomonadati</taxon>
        <taxon>Pseudomonadota</taxon>
        <taxon>Betaproteobacteria</taxon>
        <taxon>Neisseriales</taxon>
        <taxon>Aquaspirillaceae</taxon>
        <taxon>Rivihabitans</taxon>
    </lineage>
</organism>
<keyword evidence="5" id="KW-1185">Reference proteome</keyword>
<evidence type="ECO:0000313" key="4">
    <source>
        <dbReference type="EMBL" id="PXX81931.1"/>
    </source>
</evidence>
<dbReference type="PANTHER" id="PTHR43877">
    <property type="entry name" value="AMINOALKYLPHOSPHONATE N-ACETYLTRANSFERASE-RELATED-RELATED"/>
    <property type="match status" value="1"/>
</dbReference>
<evidence type="ECO:0000313" key="5">
    <source>
        <dbReference type="Proteomes" id="UP000247555"/>
    </source>
</evidence>